<dbReference type="Proteomes" id="UP001549749">
    <property type="component" value="Unassembled WGS sequence"/>
</dbReference>
<proteinExistence type="predicted"/>
<dbReference type="RefSeq" id="WP_354663176.1">
    <property type="nucleotide sequence ID" value="NZ_JBEXAC010000002.1"/>
</dbReference>
<comment type="caution">
    <text evidence="2">The sequence shown here is derived from an EMBL/GenBank/DDBJ whole genome shotgun (WGS) entry which is preliminary data.</text>
</comment>
<dbReference type="EMBL" id="JBEXAC010000002">
    <property type="protein sequence ID" value="MET7000622.1"/>
    <property type="molecule type" value="Genomic_DNA"/>
</dbReference>
<evidence type="ECO:0000313" key="3">
    <source>
        <dbReference type="Proteomes" id="UP001549749"/>
    </source>
</evidence>
<name>A0ABV2TC58_9BACT</name>
<evidence type="ECO:0000256" key="1">
    <source>
        <dbReference type="SAM" id="SignalP"/>
    </source>
</evidence>
<keyword evidence="1" id="KW-0732">Signal</keyword>
<sequence length="235" mass="26758">MKVSFLLAALLYTLSSFGQKASIVRVQAYYDSASVAELYNRIPVGFQLIYSDSTTRETTGFMQGNYRWSNIQASSPDGTIQNGYLTFDRAHLQRQHYQIRIKVILKDAGPVPFETTLVLPHVTGIRFNHYADSLKRGIRFYLNVEAKFSSGKILPLDTANIWFETSAGKLLGQDLLLDLGDTTRFVKVRALYKYTPRLELQSVIPVKQGPEDESKIINDVNDLYNSRPKKPKRRN</sequence>
<organism evidence="2 3">
    <name type="scientific">Chitinophaga defluvii</name>
    <dbReference type="NCBI Taxonomy" id="3163343"/>
    <lineage>
        <taxon>Bacteria</taxon>
        <taxon>Pseudomonadati</taxon>
        <taxon>Bacteroidota</taxon>
        <taxon>Chitinophagia</taxon>
        <taxon>Chitinophagales</taxon>
        <taxon>Chitinophagaceae</taxon>
        <taxon>Chitinophaga</taxon>
    </lineage>
</organism>
<evidence type="ECO:0000313" key="2">
    <source>
        <dbReference type="EMBL" id="MET7000622.1"/>
    </source>
</evidence>
<gene>
    <name evidence="2" type="ORF">ABR189_24740</name>
</gene>
<accession>A0ABV2TC58</accession>
<feature type="signal peptide" evidence="1">
    <location>
        <begin position="1"/>
        <end position="21"/>
    </location>
</feature>
<keyword evidence="3" id="KW-1185">Reference proteome</keyword>
<feature type="chain" id="PRO_5047537071" evidence="1">
    <location>
        <begin position="22"/>
        <end position="235"/>
    </location>
</feature>
<protein>
    <submittedName>
        <fullName evidence="2">Uncharacterized protein</fullName>
    </submittedName>
</protein>
<reference evidence="2 3" key="1">
    <citation type="submission" date="2024-06" db="EMBL/GenBank/DDBJ databases">
        <title>Chitinophaga defluvii sp. nov., isolated from municipal sewage.</title>
        <authorList>
            <person name="Zhang L."/>
        </authorList>
    </citation>
    <scope>NUCLEOTIDE SEQUENCE [LARGE SCALE GENOMIC DNA]</scope>
    <source>
        <strain evidence="2 3">H8</strain>
    </source>
</reference>